<feature type="binding site" evidence="6 8">
    <location>
        <begin position="261"/>
        <end position="263"/>
    </location>
    <ligand>
        <name>ATP</name>
        <dbReference type="ChEBI" id="CHEBI:30616"/>
    </ligand>
</feature>
<comment type="similarity">
    <text evidence="6">Belongs to the class-II aminoacyl-tRNA synthetase family. Type-1 seryl-tRNA synthetase subfamily.</text>
</comment>
<accession>A0A075GP86</accession>
<comment type="subunit">
    <text evidence="6">Homodimer. The tRNA molecule binds across the dimer.</text>
</comment>
<dbReference type="InterPro" id="IPR042103">
    <property type="entry name" value="SerRS_1_N_sf"/>
</dbReference>
<keyword evidence="3 6" id="KW-0067">ATP-binding</keyword>
<feature type="site" description="Important for serine binding" evidence="7">
    <location>
        <position position="384"/>
    </location>
</feature>
<evidence type="ECO:0000256" key="5">
    <source>
        <dbReference type="ARBA" id="ARBA00023146"/>
    </source>
</evidence>
<evidence type="ECO:0000256" key="3">
    <source>
        <dbReference type="ARBA" id="ARBA00022840"/>
    </source>
</evidence>
<dbReference type="PIRSF" id="PIRSF001529">
    <property type="entry name" value="Ser-tRNA-synth_IIa"/>
    <property type="match status" value="1"/>
</dbReference>
<feature type="binding site" evidence="7">
    <location>
        <position position="230"/>
    </location>
    <ligand>
        <name>L-serine</name>
        <dbReference type="ChEBI" id="CHEBI:33384"/>
    </ligand>
</feature>
<comment type="function">
    <text evidence="6">Catalyzes the attachment of serine to tRNA(Ser). Is also able to aminoacylate tRNA(Sec) with serine, to form the misacylated tRNA L-seryl-tRNA(Sec), which will be further converted into selenocysteinyl-tRNA(Sec).</text>
</comment>
<dbReference type="InterPro" id="IPR015866">
    <property type="entry name" value="Ser-tRNA-synth_1_N"/>
</dbReference>
<dbReference type="InterPro" id="IPR033729">
    <property type="entry name" value="SerRS_core"/>
</dbReference>
<keyword evidence="2 6" id="KW-0547">Nucleotide-binding</keyword>
<sequence length="428" mass="49548">MLDMKMIRENPENIRKMLKDRAVQFDLDLLLELDKKRREMIISTDNLRKKKNEMSIKISEAKKIGSEAVPLIQEMQLVSQELTKLEKEQDGKESEYSKLAWKIPNVLHESVPVGHDESANKEIRKGDIPIPKFDFAVKSHIDITEKLKLVDLENAAKTAGARFYYLRGDLVKLNQSIIQYALDFLAKKGYEMFQPPYMIKKDAMEGAIIADDFEDSIYKIEGEDLYLIGTSEHAMVSMYKDEILEGKDLPIKCAALSPCFRKEAGAHGKDTKGIFRVHQFEKIEQFVFTKPEDSWDRHEKMIKIAEEFFQKLEIPYRIVILSSGDMGKVPAKTYDLEVWMPGQNAYREVVSCSNCLDYQARRLKIRFRDKTNEETEFVHTLNSTLVATERTMVAIMENNQKTDGSFSIPKVLQEERYFGKETITKTRI</sequence>
<evidence type="ECO:0000256" key="6">
    <source>
        <dbReference type="HAMAP-Rule" id="MF_00176"/>
    </source>
</evidence>
<comment type="pathway">
    <text evidence="6">Aminoacyl-tRNA biosynthesis; selenocysteinyl-tRNA(Sec) biosynthesis; L-seryl-tRNA(Sec) from L-serine and tRNA(Sec): step 1/1.</text>
</comment>
<gene>
    <name evidence="10" type="primary">SARS</name>
    <name evidence="6 10" type="synonym">serS</name>
</gene>
<protein>
    <recommendedName>
        <fullName evidence="6">Serine--tRNA ligase</fullName>
        <ecNumber evidence="6">6.1.1.11</ecNumber>
    </recommendedName>
    <alternativeName>
        <fullName evidence="6">Seryl-tRNA synthetase</fullName>
        <shortName evidence="6">SerRS</shortName>
    </alternativeName>
    <alternativeName>
        <fullName evidence="6">Seryl-tRNA(Ser/Sec) synthetase</fullName>
    </alternativeName>
</protein>
<feature type="binding site" evidence="6 8">
    <location>
        <begin position="348"/>
        <end position="351"/>
    </location>
    <ligand>
        <name>ATP</name>
        <dbReference type="ChEBI" id="CHEBI:30616"/>
    </ligand>
</feature>
<comment type="catalytic activity">
    <reaction evidence="6">
        <text>tRNA(Sec) + L-serine + ATP = L-seryl-tRNA(Sec) + AMP + diphosphate + H(+)</text>
        <dbReference type="Rhea" id="RHEA:42580"/>
        <dbReference type="Rhea" id="RHEA-COMP:9742"/>
        <dbReference type="Rhea" id="RHEA-COMP:10128"/>
        <dbReference type="ChEBI" id="CHEBI:15378"/>
        <dbReference type="ChEBI" id="CHEBI:30616"/>
        <dbReference type="ChEBI" id="CHEBI:33019"/>
        <dbReference type="ChEBI" id="CHEBI:33384"/>
        <dbReference type="ChEBI" id="CHEBI:78442"/>
        <dbReference type="ChEBI" id="CHEBI:78533"/>
        <dbReference type="ChEBI" id="CHEBI:456215"/>
        <dbReference type="EC" id="6.1.1.11"/>
    </reaction>
</comment>
<dbReference type="SUPFAM" id="SSF46589">
    <property type="entry name" value="tRNA-binding arm"/>
    <property type="match status" value="1"/>
</dbReference>
<feature type="binding site" evidence="6">
    <location>
        <position position="384"/>
    </location>
    <ligand>
        <name>L-serine</name>
        <dbReference type="ChEBI" id="CHEBI:33384"/>
    </ligand>
</feature>
<feature type="binding site" evidence="8">
    <location>
        <begin position="277"/>
        <end position="280"/>
    </location>
    <ligand>
        <name>ATP</name>
        <dbReference type="ChEBI" id="CHEBI:30616"/>
    </ligand>
</feature>
<organism evidence="10">
    <name type="scientific">uncultured marine thaumarchaeote KM3_177_A10</name>
    <dbReference type="NCBI Taxonomy" id="1456058"/>
    <lineage>
        <taxon>Archaea</taxon>
        <taxon>Nitrososphaerota</taxon>
        <taxon>environmental samples</taxon>
    </lineage>
</organism>
<dbReference type="Gene3D" id="3.30.930.10">
    <property type="entry name" value="Bira Bifunctional Protein, Domain 2"/>
    <property type="match status" value="1"/>
</dbReference>
<dbReference type="InterPro" id="IPR002314">
    <property type="entry name" value="aa-tRNA-synt_IIb"/>
</dbReference>
<dbReference type="Pfam" id="PF00587">
    <property type="entry name" value="tRNA-synt_2b"/>
    <property type="match status" value="1"/>
</dbReference>
<dbReference type="PANTHER" id="PTHR11778">
    <property type="entry name" value="SERYL-TRNA SYNTHETASE"/>
    <property type="match status" value="1"/>
</dbReference>
<keyword evidence="5 6" id="KW-0030">Aminoacyl-tRNA synthetase</keyword>
<proteinExistence type="inferred from homology"/>
<dbReference type="EMBL" id="KF900722">
    <property type="protein sequence ID" value="AIF04890.1"/>
    <property type="molecule type" value="Genomic_DNA"/>
</dbReference>
<keyword evidence="6" id="KW-0963">Cytoplasm</keyword>
<feature type="binding site" evidence="6">
    <location>
        <begin position="230"/>
        <end position="232"/>
    </location>
    <ligand>
        <name>L-serine</name>
        <dbReference type="ChEBI" id="CHEBI:33384"/>
    </ligand>
</feature>
<feature type="binding site" evidence="7">
    <location>
        <position position="261"/>
    </location>
    <ligand>
        <name>L-serine</name>
        <dbReference type="ChEBI" id="CHEBI:33384"/>
    </ligand>
</feature>
<dbReference type="UniPathway" id="UPA00906">
    <property type="reaction ID" value="UER00895"/>
</dbReference>
<keyword evidence="4 6" id="KW-0648">Protein biosynthesis</keyword>
<dbReference type="GO" id="GO:0005737">
    <property type="term" value="C:cytoplasm"/>
    <property type="evidence" value="ECO:0007669"/>
    <property type="project" value="UniProtKB-SubCell"/>
</dbReference>
<evidence type="ECO:0000259" key="9">
    <source>
        <dbReference type="PROSITE" id="PS50862"/>
    </source>
</evidence>
<dbReference type="InterPro" id="IPR006195">
    <property type="entry name" value="aa-tRNA-synth_II"/>
</dbReference>
<dbReference type="GO" id="GO:0004828">
    <property type="term" value="F:serine-tRNA ligase activity"/>
    <property type="evidence" value="ECO:0007669"/>
    <property type="project" value="UniProtKB-UniRule"/>
</dbReference>
<dbReference type="GO" id="GO:0006434">
    <property type="term" value="P:seryl-tRNA aminoacylation"/>
    <property type="evidence" value="ECO:0007669"/>
    <property type="project" value="UniProtKB-UniRule"/>
</dbReference>
<evidence type="ECO:0000256" key="8">
    <source>
        <dbReference type="PIRSR" id="PIRSR001529-2"/>
    </source>
</evidence>
<dbReference type="PROSITE" id="PS50862">
    <property type="entry name" value="AA_TRNA_LIGASE_II"/>
    <property type="match status" value="1"/>
</dbReference>
<dbReference type="InterPro" id="IPR002317">
    <property type="entry name" value="Ser-tRNA-ligase_type_1"/>
</dbReference>
<dbReference type="CDD" id="cd00770">
    <property type="entry name" value="SerRS_core"/>
    <property type="match status" value="1"/>
</dbReference>
<dbReference type="SUPFAM" id="SSF55681">
    <property type="entry name" value="Class II aaRS and biotin synthetases"/>
    <property type="match status" value="1"/>
</dbReference>
<dbReference type="EC" id="6.1.1.11" evidence="6"/>
<comment type="subcellular location">
    <subcellularLocation>
        <location evidence="6">Cytoplasm</location>
    </subcellularLocation>
</comment>
<dbReference type="PRINTS" id="PR00981">
    <property type="entry name" value="TRNASYNTHSER"/>
</dbReference>
<dbReference type="Pfam" id="PF02403">
    <property type="entry name" value="Seryl_tRNA_N"/>
    <property type="match status" value="1"/>
</dbReference>
<reference evidence="10" key="1">
    <citation type="journal article" date="2014" name="Genome Biol. Evol.">
        <title>Pangenome evidence for extensive interdomain horizontal transfer affecting lineage core and shell genes in uncultured planktonic thaumarchaeota and euryarchaeota.</title>
        <authorList>
            <person name="Deschamps P."/>
            <person name="Zivanovic Y."/>
            <person name="Moreira D."/>
            <person name="Rodriguez-Valera F."/>
            <person name="Lopez-Garcia P."/>
        </authorList>
    </citation>
    <scope>NUCLEOTIDE SEQUENCE</scope>
</reference>
<feature type="binding site" evidence="6">
    <location>
        <position position="277"/>
    </location>
    <ligand>
        <name>ATP</name>
        <dbReference type="ChEBI" id="CHEBI:30616"/>
    </ligand>
</feature>
<dbReference type="AlphaFoldDB" id="A0A075GP86"/>
<dbReference type="GO" id="GO:0005524">
    <property type="term" value="F:ATP binding"/>
    <property type="evidence" value="ECO:0007669"/>
    <property type="project" value="UniProtKB-UniRule"/>
</dbReference>
<feature type="binding site" evidence="7">
    <location>
        <position position="382"/>
    </location>
    <ligand>
        <name>L-serine</name>
        <dbReference type="ChEBI" id="CHEBI:33384"/>
    </ligand>
</feature>
<keyword evidence="1 6" id="KW-0436">Ligase</keyword>
<evidence type="ECO:0000256" key="2">
    <source>
        <dbReference type="ARBA" id="ARBA00022741"/>
    </source>
</evidence>
<feature type="binding site" evidence="6 7">
    <location>
        <position position="284"/>
    </location>
    <ligand>
        <name>L-serine</name>
        <dbReference type="ChEBI" id="CHEBI:33384"/>
    </ligand>
</feature>
<evidence type="ECO:0000256" key="4">
    <source>
        <dbReference type="ARBA" id="ARBA00022917"/>
    </source>
</evidence>
<evidence type="ECO:0000256" key="7">
    <source>
        <dbReference type="PIRSR" id="PIRSR001529-1"/>
    </source>
</evidence>
<evidence type="ECO:0000313" key="10">
    <source>
        <dbReference type="EMBL" id="AIF04890.1"/>
    </source>
</evidence>
<name>A0A075GP86_9ARCH</name>
<comment type="catalytic activity">
    <reaction evidence="6">
        <text>tRNA(Ser) + L-serine + ATP = L-seryl-tRNA(Ser) + AMP + diphosphate + H(+)</text>
        <dbReference type="Rhea" id="RHEA:12292"/>
        <dbReference type="Rhea" id="RHEA-COMP:9669"/>
        <dbReference type="Rhea" id="RHEA-COMP:9703"/>
        <dbReference type="ChEBI" id="CHEBI:15378"/>
        <dbReference type="ChEBI" id="CHEBI:30616"/>
        <dbReference type="ChEBI" id="CHEBI:33019"/>
        <dbReference type="ChEBI" id="CHEBI:33384"/>
        <dbReference type="ChEBI" id="CHEBI:78442"/>
        <dbReference type="ChEBI" id="CHEBI:78533"/>
        <dbReference type="ChEBI" id="CHEBI:456215"/>
        <dbReference type="EC" id="6.1.1.11"/>
    </reaction>
</comment>
<dbReference type="NCBIfam" id="TIGR00414">
    <property type="entry name" value="serS"/>
    <property type="match status" value="1"/>
</dbReference>
<evidence type="ECO:0000256" key="1">
    <source>
        <dbReference type="ARBA" id="ARBA00022598"/>
    </source>
</evidence>
<comment type="domain">
    <text evidence="6">Consists of two distinct domains, a catalytic core and a N-terminal extension that is involved in tRNA binding.</text>
</comment>
<dbReference type="HAMAP" id="MF_00176">
    <property type="entry name" value="Ser_tRNA_synth_type1"/>
    <property type="match status" value="1"/>
</dbReference>
<dbReference type="InterPro" id="IPR045864">
    <property type="entry name" value="aa-tRNA-synth_II/BPL/LPL"/>
</dbReference>
<feature type="domain" description="Aminoacyl-transfer RNA synthetases class-II family profile" evidence="9">
    <location>
        <begin position="134"/>
        <end position="409"/>
    </location>
</feature>
<dbReference type="Gene3D" id="1.10.287.40">
    <property type="entry name" value="Serine-tRNA synthetase, tRNA binding domain"/>
    <property type="match status" value="1"/>
</dbReference>
<dbReference type="GO" id="GO:0016260">
    <property type="term" value="P:selenocysteine biosynthetic process"/>
    <property type="evidence" value="ECO:0007669"/>
    <property type="project" value="UniProtKB-UniRule"/>
</dbReference>
<dbReference type="InterPro" id="IPR010978">
    <property type="entry name" value="tRNA-bd_arm"/>
</dbReference>